<dbReference type="AlphaFoldDB" id="A0A023FQH8"/>
<reference evidence="2" key="1">
    <citation type="submission" date="2014-03" db="EMBL/GenBank/DDBJ databases">
        <title>The sialotranscriptome of Amblyomma triste, Amblyomma parvum and Amblyomma cajennense ticks, uncovered by 454-based RNA-seq.</title>
        <authorList>
            <person name="Garcia G.R."/>
            <person name="Gardinassi L.G."/>
            <person name="Ribeiro J.M."/>
            <person name="Anatriello E."/>
            <person name="Ferreira B.R."/>
            <person name="Moreira H.N."/>
            <person name="Mafra C."/>
            <person name="Olegario M.M."/>
            <person name="Szabo P.J."/>
            <person name="Miranda-Santos I.K."/>
            <person name="Maruyama S.R."/>
        </authorList>
    </citation>
    <scope>NUCLEOTIDE SEQUENCE</scope>
    <source>
        <strain evidence="2">Uberlandia</strain>
        <tissue evidence="2">Salivary glands</tissue>
    </source>
</reference>
<name>A0A023FQH8_AMBCJ</name>
<feature type="signal peptide" evidence="1">
    <location>
        <begin position="1"/>
        <end position="17"/>
    </location>
</feature>
<sequence>MIFAHALCLSLIAVAAAAETAASKQPEPIDMMHMVNVSERLVVFARKHTTDTPFRCQSAMKKSGDIQKGYDYSLKARNGSEYLEDNVHVTLLPLPVGSGYKSTYIDRTGTNFTLTLWKKDESGRCFVIFVEKNTGEQGCELLVTASTRNETVPRDCQSFYRNTENCEGTSKKLYKDKCKYD</sequence>
<evidence type="ECO:0000313" key="2">
    <source>
        <dbReference type="EMBL" id="JAC24057.1"/>
    </source>
</evidence>
<dbReference type="GO" id="GO:0030682">
    <property type="term" value="P:symbiont-mediated perturbation of host defenses"/>
    <property type="evidence" value="ECO:0007669"/>
    <property type="project" value="InterPro"/>
</dbReference>
<keyword evidence="1" id="KW-0732">Signal</keyword>
<dbReference type="InterPro" id="IPR012674">
    <property type="entry name" value="Calycin"/>
</dbReference>
<feature type="chain" id="PRO_5001515748" description="Secreted protein" evidence="1">
    <location>
        <begin position="18"/>
        <end position="181"/>
    </location>
</feature>
<dbReference type="Pfam" id="PF02098">
    <property type="entry name" value="His_binding"/>
    <property type="match status" value="1"/>
</dbReference>
<evidence type="ECO:0000256" key="1">
    <source>
        <dbReference type="SAM" id="SignalP"/>
    </source>
</evidence>
<dbReference type="Gene3D" id="2.40.128.20">
    <property type="match status" value="1"/>
</dbReference>
<organism evidence="2">
    <name type="scientific">Amblyomma cajennense</name>
    <name type="common">Cayenne tick</name>
    <name type="synonym">Acarus cajennensis</name>
    <dbReference type="NCBI Taxonomy" id="34607"/>
    <lineage>
        <taxon>Eukaryota</taxon>
        <taxon>Metazoa</taxon>
        <taxon>Ecdysozoa</taxon>
        <taxon>Arthropoda</taxon>
        <taxon>Chelicerata</taxon>
        <taxon>Arachnida</taxon>
        <taxon>Acari</taxon>
        <taxon>Parasitiformes</taxon>
        <taxon>Ixodida</taxon>
        <taxon>Ixodoidea</taxon>
        <taxon>Ixodidae</taxon>
        <taxon>Amblyomminae</taxon>
        <taxon>Amblyomma</taxon>
    </lineage>
</organism>
<dbReference type="GO" id="GO:0043176">
    <property type="term" value="F:amine binding"/>
    <property type="evidence" value="ECO:0007669"/>
    <property type="project" value="InterPro"/>
</dbReference>
<dbReference type="InterPro" id="IPR002970">
    <property type="entry name" value="Tick_his-bd"/>
</dbReference>
<protein>
    <recommendedName>
        <fullName evidence="3">Secreted protein</fullName>
    </recommendedName>
</protein>
<dbReference type="EMBL" id="GBBK01000425">
    <property type="protein sequence ID" value="JAC24057.1"/>
    <property type="molecule type" value="mRNA"/>
</dbReference>
<evidence type="ECO:0008006" key="3">
    <source>
        <dbReference type="Google" id="ProtNLM"/>
    </source>
</evidence>
<accession>A0A023FQH8</accession>
<proteinExistence type="evidence at transcript level"/>